<dbReference type="GO" id="GO:0000422">
    <property type="term" value="P:autophagy of mitochondrion"/>
    <property type="evidence" value="ECO:0007669"/>
    <property type="project" value="TreeGrafter"/>
</dbReference>
<dbReference type="InterPro" id="IPR000719">
    <property type="entry name" value="Prot_kinase_dom"/>
</dbReference>
<dbReference type="Proteomes" id="UP000050795">
    <property type="component" value="Unassembled WGS sequence"/>
</dbReference>
<reference evidence="9 10" key="2">
    <citation type="submission" date="2023-11" db="UniProtKB">
        <authorList>
            <consortium name="WormBaseParasite"/>
        </authorList>
    </citation>
    <scope>IDENTIFICATION</scope>
</reference>
<dbReference type="WBParaSite" id="TREG1_75340.2">
    <property type="protein sequence ID" value="TREG1_75340.2"/>
    <property type="gene ID" value="TREG1_75340"/>
</dbReference>
<dbReference type="GO" id="GO:0005524">
    <property type="term" value="F:ATP binding"/>
    <property type="evidence" value="ECO:0007669"/>
    <property type="project" value="UniProtKB-UniRule"/>
</dbReference>
<keyword evidence="4 5" id="KW-0067">ATP-binding</keyword>
<evidence type="ECO:0000256" key="1">
    <source>
        <dbReference type="ARBA" id="ARBA00022679"/>
    </source>
</evidence>
<dbReference type="SMART" id="SM00220">
    <property type="entry name" value="S_TKc"/>
    <property type="match status" value="1"/>
</dbReference>
<dbReference type="AlphaFoldDB" id="A0AA85K3I9"/>
<organism evidence="8 9">
    <name type="scientific">Trichobilharzia regenti</name>
    <name type="common">Nasal bird schistosome</name>
    <dbReference type="NCBI Taxonomy" id="157069"/>
    <lineage>
        <taxon>Eukaryota</taxon>
        <taxon>Metazoa</taxon>
        <taxon>Spiralia</taxon>
        <taxon>Lophotrochozoa</taxon>
        <taxon>Platyhelminthes</taxon>
        <taxon>Trematoda</taxon>
        <taxon>Digenea</taxon>
        <taxon>Strigeidida</taxon>
        <taxon>Schistosomatoidea</taxon>
        <taxon>Schistosomatidae</taxon>
        <taxon>Trichobilharzia</taxon>
    </lineage>
</organism>
<feature type="compositionally biased region" description="Low complexity" evidence="6">
    <location>
        <begin position="291"/>
        <end position="314"/>
    </location>
</feature>
<keyword evidence="3" id="KW-0418">Kinase</keyword>
<dbReference type="Pfam" id="PF00069">
    <property type="entry name" value="Pkinase"/>
    <property type="match status" value="1"/>
</dbReference>
<feature type="compositionally biased region" description="Polar residues" evidence="6">
    <location>
        <begin position="923"/>
        <end position="951"/>
    </location>
</feature>
<dbReference type="Gene3D" id="3.30.200.20">
    <property type="entry name" value="Phosphorylase Kinase, domain 1"/>
    <property type="match status" value="1"/>
</dbReference>
<name>A0AA85K3I9_TRIRE</name>
<evidence type="ECO:0000256" key="5">
    <source>
        <dbReference type="PROSITE-ProRule" id="PRU10141"/>
    </source>
</evidence>
<dbReference type="InterPro" id="IPR011009">
    <property type="entry name" value="Kinase-like_dom_sf"/>
</dbReference>
<evidence type="ECO:0000313" key="9">
    <source>
        <dbReference type="WBParaSite" id="TREG1_75340.1"/>
    </source>
</evidence>
<feature type="binding site" evidence="5">
    <location>
        <position position="39"/>
    </location>
    <ligand>
        <name>ATP</name>
        <dbReference type="ChEBI" id="CHEBI:30616"/>
    </ligand>
</feature>
<feature type="region of interest" description="Disordered" evidence="6">
    <location>
        <begin position="462"/>
        <end position="562"/>
    </location>
</feature>
<feature type="compositionally biased region" description="Polar residues" evidence="6">
    <location>
        <begin position="383"/>
        <end position="395"/>
    </location>
</feature>
<dbReference type="GO" id="GO:0034727">
    <property type="term" value="P:piecemeal microautophagy of the nucleus"/>
    <property type="evidence" value="ECO:0007669"/>
    <property type="project" value="TreeGrafter"/>
</dbReference>
<proteinExistence type="predicted"/>
<evidence type="ECO:0000313" key="8">
    <source>
        <dbReference type="Proteomes" id="UP000050795"/>
    </source>
</evidence>
<dbReference type="PANTHER" id="PTHR24348">
    <property type="entry name" value="SERINE/THREONINE-PROTEIN KINASE UNC-51-RELATED"/>
    <property type="match status" value="1"/>
</dbReference>
<dbReference type="PANTHER" id="PTHR24348:SF22">
    <property type="entry name" value="NON-SPECIFIC SERINE_THREONINE PROTEIN KINASE"/>
    <property type="match status" value="1"/>
</dbReference>
<reference evidence="8" key="1">
    <citation type="submission" date="2022-06" db="EMBL/GenBank/DDBJ databases">
        <authorList>
            <person name="Berger JAMES D."/>
            <person name="Berger JAMES D."/>
        </authorList>
    </citation>
    <scope>NUCLEOTIDE SEQUENCE [LARGE SCALE GENOMIC DNA]</scope>
</reference>
<feature type="compositionally biased region" description="Acidic residues" evidence="6">
    <location>
        <begin position="426"/>
        <end position="435"/>
    </location>
</feature>
<dbReference type="Gene3D" id="1.10.510.10">
    <property type="entry name" value="Transferase(Phosphotransferase) domain 1"/>
    <property type="match status" value="1"/>
</dbReference>
<keyword evidence="2 5" id="KW-0547">Nucleotide-binding</keyword>
<keyword evidence="1" id="KW-0808">Transferase</keyword>
<protein>
    <recommendedName>
        <fullName evidence="7">Protein kinase domain-containing protein</fullName>
    </recommendedName>
</protein>
<dbReference type="PROSITE" id="PS50011">
    <property type="entry name" value="PROTEIN_KINASE_DOM"/>
    <property type="match status" value="1"/>
</dbReference>
<feature type="compositionally biased region" description="Basic and acidic residues" evidence="6">
    <location>
        <begin position="957"/>
        <end position="969"/>
    </location>
</feature>
<evidence type="ECO:0000256" key="6">
    <source>
        <dbReference type="SAM" id="MobiDB-lite"/>
    </source>
</evidence>
<feature type="region of interest" description="Disordered" evidence="6">
    <location>
        <begin position="885"/>
        <end position="969"/>
    </location>
</feature>
<dbReference type="GO" id="GO:0005829">
    <property type="term" value="C:cytosol"/>
    <property type="evidence" value="ECO:0007669"/>
    <property type="project" value="TreeGrafter"/>
</dbReference>
<dbReference type="GO" id="GO:0010506">
    <property type="term" value="P:regulation of autophagy"/>
    <property type="evidence" value="ECO:0007669"/>
    <property type="project" value="InterPro"/>
</dbReference>
<feature type="region of interest" description="Disordered" evidence="6">
    <location>
        <begin position="282"/>
        <end position="448"/>
    </location>
</feature>
<dbReference type="SUPFAM" id="SSF56112">
    <property type="entry name" value="Protein kinase-like (PK-like)"/>
    <property type="match status" value="1"/>
</dbReference>
<feature type="domain" description="Protein kinase" evidence="7">
    <location>
        <begin position="9"/>
        <end position="277"/>
    </location>
</feature>
<dbReference type="InterPro" id="IPR008271">
    <property type="entry name" value="Ser/Thr_kinase_AS"/>
</dbReference>
<dbReference type="CDD" id="cd14120">
    <property type="entry name" value="STKc_ULK1_2-like"/>
    <property type="match status" value="1"/>
</dbReference>
<dbReference type="GO" id="GO:0000045">
    <property type="term" value="P:autophagosome assembly"/>
    <property type="evidence" value="ECO:0007669"/>
    <property type="project" value="TreeGrafter"/>
</dbReference>
<dbReference type="GO" id="GO:0034045">
    <property type="term" value="C:phagophore assembly site membrane"/>
    <property type="evidence" value="ECO:0007669"/>
    <property type="project" value="TreeGrafter"/>
</dbReference>
<feature type="compositionally biased region" description="Low complexity" evidence="6">
    <location>
        <begin position="885"/>
        <end position="922"/>
    </location>
</feature>
<dbReference type="GO" id="GO:0042594">
    <property type="term" value="P:response to starvation"/>
    <property type="evidence" value="ECO:0007669"/>
    <property type="project" value="TreeGrafter"/>
</dbReference>
<accession>A0AA85K3I9</accession>
<dbReference type="GO" id="GO:0005776">
    <property type="term" value="C:autophagosome"/>
    <property type="evidence" value="ECO:0007669"/>
    <property type="project" value="TreeGrafter"/>
</dbReference>
<dbReference type="InterPro" id="IPR017441">
    <property type="entry name" value="Protein_kinase_ATP_BS"/>
</dbReference>
<dbReference type="FunFam" id="1.10.510.10:FF:000493">
    <property type="entry name" value="serine/threonine-protein kinase unc-51 isoform X2"/>
    <property type="match status" value="1"/>
</dbReference>
<dbReference type="PROSITE" id="PS00107">
    <property type="entry name" value="PROTEIN_KINASE_ATP"/>
    <property type="match status" value="1"/>
</dbReference>
<dbReference type="GO" id="GO:0004674">
    <property type="term" value="F:protein serine/threonine kinase activity"/>
    <property type="evidence" value="ECO:0007669"/>
    <property type="project" value="InterPro"/>
</dbReference>
<feature type="compositionally biased region" description="Low complexity" evidence="6">
    <location>
        <begin position="367"/>
        <end position="382"/>
    </location>
</feature>
<dbReference type="GO" id="GO:0061709">
    <property type="term" value="P:reticulophagy"/>
    <property type="evidence" value="ECO:0007669"/>
    <property type="project" value="TreeGrafter"/>
</dbReference>
<keyword evidence="8" id="KW-1185">Reference proteome</keyword>
<evidence type="ECO:0000259" key="7">
    <source>
        <dbReference type="PROSITE" id="PS50011"/>
    </source>
</evidence>
<evidence type="ECO:0000313" key="10">
    <source>
        <dbReference type="WBParaSite" id="TREG1_75340.2"/>
    </source>
</evidence>
<evidence type="ECO:0000256" key="2">
    <source>
        <dbReference type="ARBA" id="ARBA00022741"/>
    </source>
</evidence>
<evidence type="ECO:0000256" key="4">
    <source>
        <dbReference type="ARBA" id="ARBA00022840"/>
    </source>
</evidence>
<feature type="region of interest" description="Disordered" evidence="6">
    <location>
        <begin position="703"/>
        <end position="728"/>
    </location>
</feature>
<feature type="compositionally biased region" description="Low complexity" evidence="6">
    <location>
        <begin position="535"/>
        <end position="548"/>
    </location>
</feature>
<feature type="compositionally biased region" description="Low complexity" evidence="6">
    <location>
        <begin position="466"/>
        <end position="484"/>
    </location>
</feature>
<dbReference type="PROSITE" id="PS00108">
    <property type="entry name" value="PROTEIN_KINASE_ST"/>
    <property type="match status" value="1"/>
</dbReference>
<dbReference type="WBParaSite" id="TREG1_75340.1">
    <property type="protein sequence ID" value="TREG1_75340.1"/>
    <property type="gene ID" value="TREG1_75340"/>
</dbReference>
<sequence>MISLGAYEYNPADVLGNGAFAIVYKGRVRNNPDELVAIKIMLKDQNVLKSKTLLSKEICVLKDLNHENIVRLYDHSISSSGVYLVMEYCNGGDLSEYLQAKRTLPEDTIRHFLIQIGSAMDAMNRKGFMHRDLKPGNILLSHCRDCGQHVTAIPGYLLSFKLADFGFARFLQDGMMAVTMCGSPMYMAPEVLMCRKYDAVADIWSMGIIVYQCLTGKAPFYANTPEALKNIYEKTACLRPKIPVTTSKPLQDLLLKMLNRKPSERIDFQSFLNHRFLHQRHFEPRGRRAGSGPESSTPRSSSSAASSIAPTLPSRNRPQVRGSGITVLGHGTGDGPYYLTPQDANRARDKTPQGKPSPNSSNDNREWNNPANWNPNTTTPVNQLNKPSQLRKTSSPPTPTDFDAYYSHQTGDHNLPPAPNYHPADDVVDVDDVDNDGNVGYGLDDIDDEMTKTTVDEYIEDDLDASSSSPPNDHNINNINNLPRIMPPPSSMKQPPDHHPPPVHSHHQHSSPNQHQQYVSNNYRPSGGGVIDPSHQLQHHQLQQQQHQRQTAYRGSCSRLDPRGGVCMNTAEMEYGEPPFEDYVIVNSDGSEVQRVVDRERFRQQSHLMNDHHPGSQISNISRIVRNPASYLTNPNVQRRGIPDMGPLPDVTAGTTVSDARYRQGTDDSHNNTCEIPSNMGNINNNNNNSSNKLADRYHHPAPMDSRCSPTNHKYTTRPISEPIRGSNDYAKEKFPGGQIIEGHFTGISQPPVLEPKISYMEPVISNVTLGAAAAPLRQLNYQANARQQQQLVHHPSGFQAMTTVQGGDVVYPVVTNPNFATGRNFENDFTSGGGGLWEAAEFSDEILMEPEHNEEIKKITMVLELCELLAELAERRASALADCTPTRVETTTTTTTTPTTTTEDGITAATTPTPTTTDTDPSNNKSPPMNSDNLQDKSSINSGRSDSINNPCLDGEQQHTGDNGHSEMNKTSTALKFVSEAQRIVEQIVLYRRVLYYLEYVFDQVKKAFQNGRLKSTATARRRLIDCNTLYHRCYIRLRQLARQSHREDLIEPVGRLLANITANRLIFQYALDQCYAAEMDEYIGEIALSLQRYKAGITLIHGLCQHAKSQRDKTLLADCMRLLRDRYACLWSTATKPLNPQTDRTTTALCSNNPTNLLIPDAGGCGGTVNFGISVGGGAAAAATLTNGTTMPTLPLR</sequence>
<dbReference type="InterPro" id="IPR045269">
    <property type="entry name" value="Atg1-like"/>
</dbReference>
<evidence type="ECO:0000256" key="3">
    <source>
        <dbReference type="ARBA" id="ARBA00022777"/>
    </source>
</evidence>